<sequence length="73" mass="7626">MERHRSRKSLIEMVATHSTSVDRKTPTTGGMPVDGAALGTTLAPRAPKTGLGTSSSTRLPRPPLVASKIGTND</sequence>
<evidence type="ECO:0000313" key="3">
    <source>
        <dbReference type="Proteomes" id="UP000596661"/>
    </source>
</evidence>
<proteinExistence type="predicted"/>
<evidence type="ECO:0000313" key="2">
    <source>
        <dbReference type="EnsemblPlants" id="cds.evm.model.01.593"/>
    </source>
</evidence>
<evidence type="ECO:0000256" key="1">
    <source>
        <dbReference type="SAM" id="MobiDB-lite"/>
    </source>
</evidence>
<protein>
    <submittedName>
        <fullName evidence="2">Uncharacterized protein</fullName>
    </submittedName>
</protein>
<dbReference type="Proteomes" id="UP000596661">
    <property type="component" value="Chromosome 1"/>
</dbReference>
<organism evidence="2 3">
    <name type="scientific">Cannabis sativa</name>
    <name type="common">Hemp</name>
    <name type="synonym">Marijuana</name>
    <dbReference type="NCBI Taxonomy" id="3483"/>
    <lineage>
        <taxon>Eukaryota</taxon>
        <taxon>Viridiplantae</taxon>
        <taxon>Streptophyta</taxon>
        <taxon>Embryophyta</taxon>
        <taxon>Tracheophyta</taxon>
        <taxon>Spermatophyta</taxon>
        <taxon>Magnoliopsida</taxon>
        <taxon>eudicotyledons</taxon>
        <taxon>Gunneridae</taxon>
        <taxon>Pentapetalae</taxon>
        <taxon>rosids</taxon>
        <taxon>fabids</taxon>
        <taxon>Rosales</taxon>
        <taxon>Cannabaceae</taxon>
        <taxon>Cannabis</taxon>
    </lineage>
</organism>
<reference evidence="2" key="1">
    <citation type="submission" date="2018-11" db="EMBL/GenBank/DDBJ databases">
        <authorList>
            <person name="Grassa J C."/>
        </authorList>
    </citation>
    <scope>NUCLEOTIDE SEQUENCE [LARGE SCALE GENOMIC DNA]</scope>
</reference>
<dbReference type="EnsemblPlants" id="evm.model.01.593">
    <property type="protein sequence ID" value="cds.evm.model.01.593"/>
    <property type="gene ID" value="evm.TU.01.593"/>
</dbReference>
<dbReference type="AlphaFoldDB" id="A0A803NPU8"/>
<accession>A0A803NPU8</accession>
<dbReference type="EMBL" id="UZAU01000018">
    <property type="status" value="NOT_ANNOTATED_CDS"/>
    <property type="molecule type" value="Genomic_DNA"/>
</dbReference>
<reference evidence="2" key="2">
    <citation type="submission" date="2021-03" db="UniProtKB">
        <authorList>
            <consortium name="EnsemblPlants"/>
        </authorList>
    </citation>
    <scope>IDENTIFICATION</scope>
</reference>
<name>A0A803NPU8_CANSA</name>
<keyword evidence="3" id="KW-1185">Reference proteome</keyword>
<dbReference type="Gramene" id="evm.model.01.593">
    <property type="protein sequence ID" value="cds.evm.model.01.593"/>
    <property type="gene ID" value="evm.TU.01.593"/>
</dbReference>
<feature type="region of interest" description="Disordered" evidence="1">
    <location>
        <begin position="16"/>
        <end position="73"/>
    </location>
</feature>